<dbReference type="SMART" id="SM00382">
    <property type="entry name" value="AAA"/>
    <property type="match status" value="1"/>
</dbReference>
<keyword evidence="2" id="KW-0813">Transport</keyword>
<gene>
    <name evidence="7" type="ORF">HW532_06500</name>
</gene>
<dbReference type="PROSITE" id="PS50893">
    <property type="entry name" value="ABC_TRANSPORTER_2"/>
    <property type="match status" value="1"/>
</dbReference>
<sequence>MWSPPISARAAGEAPVLEIAGLNVSRGATHVLKDVSLSVRAGEIVALIGANGAGKTTTLMTVSGLLRPQSGTILYEGPEGEADLARLAPSRIVRSGIVQCPEGRQIFASLTVEENLFVGAYTRSDTQEVAEDMERVRALFPVLAERGSQRAGSLSGGEQMMLAVARALLARPRLLLMDEPSLGLAPQIIERIFDTVLELNRDGVTVLLVEQNAAMALEIAHRGYVLENGRVALSGTGAELAGDENVRRAYLGAGQ</sequence>
<dbReference type="EMBL" id="CP058214">
    <property type="protein sequence ID" value="QPC42384.1"/>
    <property type="molecule type" value="Genomic_DNA"/>
</dbReference>
<evidence type="ECO:0000313" key="7">
    <source>
        <dbReference type="EMBL" id="QPC42384.1"/>
    </source>
</evidence>
<reference evidence="7 8" key="1">
    <citation type="submission" date="2020-06" db="EMBL/GenBank/DDBJ databases">
        <title>Genome sequence of 2 isolates from Red Sea Mangroves.</title>
        <authorList>
            <person name="Sefrji F."/>
            <person name="Michoud G."/>
            <person name="Merlino G."/>
            <person name="Daffonchio D."/>
        </authorList>
    </citation>
    <scope>NUCLEOTIDE SEQUENCE [LARGE SCALE GENOMIC DNA]</scope>
    <source>
        <strain evidence="7 8">R1DC25</strain>
    </source>
</reference>
<evidence type="ECO:0000313" key="8">
    <source>
        <dbReference type="Proteomes" id="UP000593594"/>
    </source>
</evidence>
<dbReference type="InterPro" id="IPR052156">
    <property type="entry name" value="BCAA_Transport_ATP-bd_LivF"/>
</dbReference>
<dbReference type="PANTHER" id="PTHR43820">
    <property type="entry name" value="HIGH-AFFINITY BRANCHED-CHAIN AMINO ACID TRANSPORT ATP-BINDING PROTEIN LIVF"/>
    <property type="match status" value="1"/>
</dbReference>
<dbReference type="Proteomes" id="UP000593594">
    <property type="component" value="Chromosome"/>
</dbReference>
<name>A0A7S8C2W4_9HYPH</name>
<dbReference type="InterPro" id="IPR027417">
    <property type="entry name" value="P-loop_NTPase"/>
</dbReference>
<organism evidence="7 8">
    <name type="scientific">Kaustia mangrovi</name>
    <dbReference type="NCBI Taxonomy" id="2593653"/>
    <lineage>
        <taxon>Bacteria</taxon>
        <taxon>Pseudomonadati</taxon>
        <taxon>Pseudomonadota</taxon>
        <taxon>Alphaproteobacteria</taxon>
        <taxon>Hyphomicrobiales</taxon>
        <taxon>Parvibaculaceae</taxon>
        <taxon>Kaustia</taxon>
    </lineage>
</organism>
<dbReference type="Gene3D" id="3.40.50.300">
    <property type="entry name" value="P-loop containing nucleotide triphosphate hydrolases"/>
    <property type="match status" value="1"/>
</dbReference>
<dbReference type="PANTHER" id="PTHR43820:SF4">
    <property type="entry name" value="HIGH-AFFINITY BRANCHED-CHAIN AMINO ACID TRANSPORT ATP-BINDING PROTEIN LIVF"/>
    <property type="match status" value="1"/>
</dbReference>
<dbReference type="GO" id="GO:0015658">
    <property type="term" value="F:branched-chain amino acid transmembrane transporter activity"/>
    <property type="evidence" value="ECO:0007669"/>
    <property type="project" value="TreeGrafter"/>
</dbReference>
<dbReference type="GO" id="GO:0015807">
    <property type="term" value="P:L-amino acid transport"/>
    <property type="evidence" value="ECO:0007669"/>
    <property type="project" value="TreeGrafter"/>
</dbReference>
<keyword evidence="5" id="KW-0029">Amino-acid transport</keyword>
<dbReference type="InterPro" id="IPR003439">
    <property type="entry name" value="ABC_transporter-like_ATP-bd"/>
</dbReference>
<accession>A0A7S8C2W4</accession>
<dbReference type="InterPro" id="IPR017871">
    <property type="entry name" value="ABC_transporter-like_CS"/>
</dbReference>
<evidence type="ECO:0000259" key="6">
    <source>
        <dbReference type="PROSITE" id="PS50893"/>
    </source>
</evidence>
<dbReference type="KEGG" id="kmn:HW532_06500"/>
<dbReference type="AlphaFoldDB" id="A0A7S8C2W4"/>
<evidence type="ECO:0000256" key="1">
    <source>
        <dbReference type="ARBA" id="ARBA00005417"/>
    </source>
</evidence>
<dbReference type="GO" id="GO:0016887">
    <property type="term" value="F:ATP hydrolysis activity"/>
    <property type="evidence" value="ECO:0007669"/>
    <property type="project" value="InterPro"/>
</dbReference>
<feature type="domain" description="ABC transporter" evidence="6">
    <location>
        <begin position="17"/>
        <end position="253"/>
    </location>
</feature>
<keyword evidence="4 7" id="KW-0067">ATP-binding</keyword>
<dbReference type="GO" id="GO:0005524">
    <property type="term" value="F:ATP binding"/>
    <property type="evidence" value="ECO:0007669"/>
    <property type="project" value="UniProtKB-KW"/>
</dbReference>
<evidence type="ECO:0000256" key="5">
    <source>
        <dbReference type="ARBA" id="ARBA00022970"/>
    </source>
</evidence>
<dbReference type="SUPFAM" id="SSF52540">
    <property type="entry name" value="P-loop containing nucleoside triphosphate hydrolases"/>
    <property type="match status" value="1"/>
</dbReference>
<protein>
    <submittedName>
        <fullName evidence="7">ABC transporter ATP-binding protein</fullName>
    </submittedName>
</protein>
<evidence type="ECO:0000256" key="3">
    <source>
        <dbReference type="ARBA" id="ARBA00022741"/>
    </source>
</evidence>
<proteinExistence type="inferred from homology"/>
<comment type="similarity">
    <text evidence="1">Belongs to the ABC transporter superfamily.</text>
</comment>
<dbReference type="Pfam" id="PF00005">
    <property type="entry name" value="ABC_tran"/>
    <property type="match status" value="1"/>
</dbReference>
<dbReference type="CDD" id="cd03224">
    <property type="entry name" value="ABC_TM1139_LivF_branched"/>
    <property type="match status" value="1"/>
</dbReference>
<dbReference type="InterPro" id="IPR003593">
    <property type="entry name" value="AAA+_ATPase"/>
</dbReference>
<keyword evidence="3" id="KW-0547">Nucleotide-binding</keyword>
<dbReference type="PROSITE" id="PS00211">
    <property type="entry name" value="ABC_TRANSPORTER_1"/>
    <property type="match status" value="1"/>
</dbReference>
<keyword evidence="8" id="KW-1185">Reference proteome</keyword>
<evidence type="ECO:0000256" key="4">
    <source>
        <dbReference type="ARBA" id="ARBA00022840"/>
    </source>
</evidence>
<evidence type="ECO:0000256" key="2">
    <source>
        <dbReference type="ARBA" id="ARBA00022448"/>
    </source>
</evidence>